<evidence type="ECO:0000256" key="1">
    <source>
        <dbReference type="SAM" id="MobiDB-lite"/>
    </source>
</evidence>
<keyword evidence="4" id="KW-1185">Reference proteome</keyword>
<dbReference type="EMBL" id="BQKI01000077">
    <property type="protein sequence ID" value="GJN24569.1"/>
    <property type="molecule type" value="Genomic_DNA"/>
</dbReference>
<dbReference type="PANTHER" id="PTHR48433:SF1">
    <property type="entry name" value="OUTER ENVELOPE PROTEIN 61-LIKE"/>
    <property type="match status" value="1"/>
</dbReference>
<feature type="region of interest" description="Disordered" evidence="1">
    <location>
        <begin position="164"/>
        <end position="183"/>
    </location>
</feature>
<organism evidence="3 4">
    <name type="scientific">Eleusine coracana subsp. coracana</name>
    <dbReference type="NCBI Taxonomy" id="191504"/>
    <lineage>
        <taxon>Eukaryota</taxon>
        <taxon>Viridiplantae</taxon>
        <taxon>Streptophyta</taxon>
        <taxon>Embryophyta</taxon>
        <taxon>Tracheophyta</taxon>
        <taxon>Spermatophyta</taxon>
        <taxon>Magnoliopsida</taxon>
        <taxon>Liliopsida</taxon>
        <taxon>Poales</taxon>
        <taxon>Poaceae</taxon>
        <taxon>PACMAD clade</taxon>
        <taxon>Chloridoideae</taxon>
        <taxon>Cynodonteae</taxon>
        <taxon>Eleusininae</taxon>
        <taxon>Eleusine</taxon>
    </lineage>
</organism>
<sequence>MCVESIKFLFWSNYIRSSQNRVSKSDSEGLSKFGMQGMPPELVKTATDMIGTMKPEELQKMFEVASSLNGTSLCCSPNLGSNMPEMSPDMVKMASDMIGKMSPDELQNMLNFASQMGGPSGAPGSSGNNFQPSSRATTSSSVLRSERPSSSQTIAANSDEMLHTQRMGQSSSDAPPSTADMQETMRNSMKDPAMRQMFASMMKNMSPEMMANMSEQFGMKLSKEDAAKAQQAMSSLSPEDLDRMMRWMERAQQGVEVAKKTKNWLLGKRGLILAIVMLILAFILRQLGFIGG</sequence>
<keyword evidence="2" id="KW-0812">Transmembrane</keyword>
<evidence type="ECO:0000256" key="2">
    <source>
        <dbReference type="SAM" id="Phobius"/>
    </source>
</evidence>
<feature type="compositionally biased region" description="Polar residues" evidence="1">
    <location>
        <begin position="128"/>
        <end position="138"/>
    </location>
</feature>
<dbReference type="PANTHER" id="PTHR48433">
    <property type="entry name" value="OUTER ENVELOPE PROTEIN 61-LIKE"/>
    <property type="match status" value="1"/>
</dbReference>
<reference evidence="3" key="1">
    <citation type="journal article" date="2018" name="DNA Res.">
        <title>Multiple hybrid de novo genome assembly of finger millet, an orphan allotetraploid crop.</title>
        <authorList>
            <person name="Hatakeyama M."/>
            <person name="Aluri S."/>
            <person name="Balachadran M.T."/>
            <person name="Sivarajan S.R."/>
            <person name="Patrignani A."/>
            <person name="Gruter S."/>
            <person name="Poveda L."/>
            <person name="Shimizu-Inatsugi R."/>
            <person name="Baeten J."/>
            <person name="Francoijs K.J."/>
            <person name="Nataraja K.N."/>
            <person name="Reddy Y.A.N."/>
            <person name="Phadnis S."/>
            <person name="Ravikumar R.L."/>
            <person name="Schlapbach R."/>
            <person name="Sreeman S.M."/>
            <person name="Shimizu K.K."/>
        </authorList>
    </citation>
    <scope>NUCLEOTIDE SEQUENCE</scope>
</reference>
<proteinExistence type="predicted"/>
<feature type="compositionally biased region" description="Polar residues" evidence="1">
    <location>
        <begin position="166"/>
        <end position="183"/>
    </location>
</feature>
<feature type="transmembrane region" description="Helical" evidence="2">
    <location>
        <begin position="270"/>
        <end position="290"/>
    </location>
</feature>
<feature type="compositionally biased region" description="Low complexity" evidence="1">
    <location>
        <begin position="139"/>
        <end position="151"/>
    </location>
</feature>
<keyword evidence="2" id="KW-1133">Transmembrane helix</keyword>
<evidence type="ECO:0000313" key="4">
    <source>
        <dbReference type="Proteomes" id="UP001054889"/>
    </source>
</evidence>
<dbReference type="InterPro" id="IPR053319">
    <property type="entry name" value="OEP61"/>
</dbReference>
<evidence type="ECO:0000313" key="3">
    <source>
        <dbReference type="EMBL" id="GJN24569.1"/>
    </source>
</evidence>
<reference evidence="3" key="2">
    <citation type="submission" date="2021-12" db="EMBL/GenBank/DDBJ databases">
        <title>Resequencing data analysis of finger millet.</title>
        <authorList>
            <person name="Hatakeyama M."/>
            <person name="Aluri S."/>
            <person name="Balachadran M.T."/>
            <person name="Sivarajan S.R."/>
            <person name="Poveda L."/>
            <person name="Shimizu-Inatsugi R."/>
            <person name="Schlapbach R."/>
            <person name="Sreeman S.M."/>
            <person name="Shimizu K.K."/>
        </authorList>
    </citation>
    <scope>NUCLEOTIDE SEQUENCE</scope>
</reference>
<evidence type="ECO:0008006" key="5">
    <source>
        <dbReference type="Google" id="ProtNLM"/>
    </source>
</evidence>
<accession>A0AAV5EMI2</accession>
<dbReference type="Proteomes" id="UP001054889">
    <property type="component" value="Unassembled WGS sequence"/>
</dbReference>
<gene>
    <name evidence="3" type="primary">gb12318</name>
    <name evidence="3" type="ORF">PR202_gb12318</name>
</gene>
<dbReference type="AlphaFoldDB" id="A0AAV5EMI2"/>
<name>A0AAV5EMI2_ELECO</name>
<feature type="region of interest" description="Disordered" evidence="1">
    <location>
        <begin position="112"/>
        <end position="153"/>
    </location>
</feature>
<comment type="caution">
    <text evidence="3">The sequence shown here is derived from an EMBL/GenBank/DDBJ whole genome shotgun (WGS) entry which is preliminary data.</text>
</comment>
<keyword evidence="2" id="KW-0472">Membrane</keyword>
<protein>
    <recommendedName>
        <fullName evidence="5">Outer envelope protein 61</fullName>
    </recommendedName>
</protein>